<sequence length="173" mass="19762">MQRNYNLKKTISIKKFIAEFGGTFTEAIKTRLSDLEVRSVLTRKDYTNVLDIKHVEHTQYPCTDDNTLDCGTKEYSFGEFLVIDNMLYYSNNCLEGPTVTKSPVSDLIYDNLSDENIINFEGIEGKQITDANIDYIIDTLLDHCSDVSQKYKDTIAEIDKCAATKLNRISFNN</sequence>
<evidence type="ECO:0000313" key="1">
    <source>
        <dbReference type="EMBL" id="MBP2022704.1"/>
    </source>
</evidence>
<proteinExistence type="predicted"/>
<dbReference type="Proteomes" id="UP001519308">
    <property type="component" value="Unassembled WGS sequence"/>
</dbReference>
<accession>A0ABS4K4J3</accession>
<organism evidence="1 2">
    <name type="scientific">Clostridium punense</name>
    <dbReference type="NCBI Taxonomy" id="1054297"/>
    <lineage>
        <taxon>Bacteria</taxon>
        <taxon>Bacillati</taxon>
        <taxon>Bacillota</taxon>
        <taxon>Clostridia</taxon>
        <taxon>Eubacteriales</taxon>
        <taxon>Clostridiaceae</taxon>
        <taxon>Clostridium</taxon>
    </lineage>
</organism>
<protein>
    <submittedName>
        <fullName evidence="1">Uncharacterized protein</fullName>
    </submittedName>
</protein>
<dbReference type="RefSeq" id="WP_209649614.1">
    <property type="nucleotide sequence ID" value="NZ_JAGGLL010000019.1"/>
</dbReference>
<reference evidence="1 2" key="1">
    <citation type="submission" date="2021-03" db="EMBL/GenBank/DDBJ databases">
        <title>Genomic Encyclopedia of Type Strains, Phase IV (KMG-IV): sequencing the most valuable type-strain genomes for metagenomic binning, comparative biology and taxonomic classification.</title>
        <authorList>
            <person name="Goeker M."/>
        </authorList>
    </citation>
    <scope>NUCLEOTIDE SEQUENCE [LARGE SCALE GENOMIC DNA]</scope>
    <source>
        <strain evidence="1 2">DSM 28650</strain>
    </source>
</reference>
<comment type="caution">
    <text evidence="1">The sequence shown here is derived from an EMBL/GenBank/DDBJ whole genome shotgun (WGS) entry which is preliminary data.</text>
</comment>
<name>A0ABS4K4J3_9CLOT</name>
<gene>
    <name evidence="1" type="ORF">J2Z44_002527</name>
</gene>
<evidence type="ECO:0000313" key="2">
    <source>
        <dbReference type="Proteomes" id="UP001519308"/>
    </source>
</evidence>
<keyword evidence="2" id="KW-1185">Reference proteome</keyword>
<dbReference type="EMBL" id="JAGGLL010000019">
    <property type="protein sequence ID" value="MBP2022704.1"/>
    <property type="molecule type" value="Genomic_DNA"/>
</dbReference>